<evidence type="ECO:0000256" key="5">
    <source>
        <dbReference type="ARBA" id="ARBA00058766"/>
    </source>
</evidence>
<feature type="signal peptide" evidence="6">
    <location>
        <begin position="1"/>
        <end position="18"/>
    </location>
</feature>
<dbReference type="PANTHER" id="PTHR30097:SF15">
    <property type="entry name" value="CATION EFFLUX SYSTEM PROTEIN CUSB"/>
    <property type="match status" value="1"/>
</dbReference>
<dbReference type="GO" id="GO:0046914">
    <property type="term" value="F:transition metal ion binding"/>
    <property type="evidence" value="ECO:0007669"/>
    <property type="project" value="TreeGrafter"/>
</dbReference>
<dbReference type="eggNOG" id="COG0845">
    <property type="taxonomic scope" value="Bacteria"/>
</dbReference>
<feature type="domain" description="CzcB-like C-terminal circularly permuted SH3-like" evidence="11">
    <location>
        <begin position="308"/>
        <end position="367"/>
    </location>
</feature>
<accession>E0THY9</accession>
<dbReference type="GO" id="GO:0015679">
    <property type="term" value="P:plasma membrane copper ion transport"/>
    <property type="evidence" value="ECO:0007669"/>
    <property type="project" value="TreeGrafter"/>
</dbReference>
<dbReference type="PANTHER" id="PTHR30097">
    <property type="entry name" value="CATION EFFLUX SYSTEM PROTEIN CUSB"/>
    <property type="match status" value="1"/>
</dbReference>
<feature type="domain" description="CusB-like barrel-sandwich hybrid" evidence="9">
    <location>
        <begin position="107"/>
        <end position="221"/>
    </location>
</feature>
<dbReference type="GO" id="GO:0022857">
    <property type="term" value="F:transmembrane transporter activity"/>
    <property type="evidence" value="ECO:0007669"/>
    <property type="project" value="InterPro"/>
</dbReference>
<dbReference type="GO" id="GO:0060003">
    <property type="term" value="P:copper ion export"/>
    <property type="evidence" value="ECO:0007669"/>
    <property type="project" value="TreeGrafter"/>
</dbReference>
<dbReference type="Gene3D" id="6.10.140.730">
    <property type="match status" value="1"/>
</dbReference>
<dbReference type="Pfam" id="PF25919">
    <property type="entry name" value="BSH_CusB"/>
    <property type="match status" value="1"/>
</dbReference>
<evidence type="ECO:0000259" key="9">
    <source>
        <dbReference type="Pfam" id="PF25919"/>
    </source>
</evidence>
<evidence type="ECO:0000259" key="8">
    <source>
        <dbReference type="Pfam" id="PF25869"/>
    </source>
</evidence>
<keyword evidence="3" id="KW-0862">Zinc</keyword>
<reference evidence="12 13" key="2">
    <citation type="journal article" date="2011" name="J. Bacteriol.">
        <title>Complete genome sequence of strain HTCC2503T of Parvularcula bermudensis, the type species of the order "Parvularculales" in the class Alphaproteobacteria.</title>
        <authorList>
            <person name="Oh H.M."/>
            <person name="Kang I."/>
            <person name="Vergin K.L."/>
            <person name="Kang D."/>
            <person name="Rhee K.H."/>
            <person name="Giovannoni S.J."/>
            <person name="Cho J.C."/>
        </authorList>
    </citation>
    <scope>NUCLEOTIDE SEQUENCE [LARGE SCALE GENOMIC DNA]</scope>
    <source>
        <strain evidence="13">ATCC BAA-594 / HTCC2503 / KCTC 12087</strain>
    </source>
</reference>
<dbReference type="Pfam" id="PF25954">
    <property type="entry name" value="Beta-barrel_RND_2"/>
    <property type="match status" value="1"/>
</dbReference>
<feature type="domain" description="CusB-like beta-barrel" evidence="10">
    <location>
        <begin position="225"/>
        <end position="300"/>
    </location>
</feature>
<dbReference type="Pfam" id="PF25975">
    <property type="entry name" value="CzcB_C"/>
    <property type="match status" value="1"/>
</dbReference>
<comment type="similarity">
    <text evidence="1">Belongs to the membrane fusion protein (MFP) (TC 8.A.1) family.</text>
</comment>
<evidence type="ECO:0000256" key="4">
    <source>
        <dbReference type="ARBA" id="ARBA00043263"/>
    </source>
</evidence>
<evidence type="ECO:0000259" key="7">
    <source>
        <dbReference type="Pfam" id="PF19335"/>
    </source>
</evidence>
<dbReference type="EMBL" id="CP002156">
    <property type="protein sequence ID" value="ADM10800.1"/>
    <property type="molecule type" value="Genomic_DNA"/>
</dbReference>
<keyword evidence="6" id="KW-0732">Signal</keyword>
<dbReference type="Pfam" id="PF19335">
    <property type="entry name" value="HMBD"/>
    <property type="match status" value="1"/>
</dbReference>
<dbReference type="InterPro" id="IPR051909">
    <property type="entry name" value="MFP_Cation_Efflux"/>
</dbReference>
<dbReference type="OrthoDB" id="9806939at2"/>
<dbReference type="InterPro" id="IPR058649">
    <property type="entry name" value="CzcB_C"/>
</dbReference>
<evidence type="ECO:0000259" key="11">
    <source>
        <dbReference type="Pfam" id="PF25975"/>
    </source>
</evidence>
<proteinExistence type="inferred from homology"/>
<evidence type="ECO:0000256" key="6">
    <source>
        <dbReference type="SAM" id="SignalP"/>
    </source>
</evidence>
<protein>
    <submittedName>
        <fullName evidence="12">Heavy metal efflux protein, putative</fullName>
    </submittedName>
</protein>
<keyword evidence="4" id="KW-0105">Cadmium resistance</keyword>
<dbReference type="SUPFAM" id="SSF111369">
    <property type="entry name" value="HlyD-like secretion proteins"/>
    <property type="match status" value="1"/>
</dbReference>
<dbReference type="Gene3D" id="2.40.420.20">
    <property type="match status" value="1"/>
</dbReference>
<feature type="domain" description="Heavy metal binding" evidence="7">
    <location>
        <begin position="24"/>
        <end position="51"/>
    </location>
</feature>
<dbReference type="Pfam" id="PF25869">
    <property type="entry name" value="3HB_CusB"/>
    <property type="match status" value="1"/>
</dbReference>
<keyword evidence="13" id="KW-1185">Reference proteome</keyword>
<evidence type="ECO:0000256" key="2">
    <source>
        <dbReference type="ARBA" id="ARBA00022448"/>
    </source>
</evidence>
<dbReference type="Gene3D" id="2.40.30.170">
    <property type="match status" value="1"/>
</dbReference>
<dbReference type="FunFam" id="2.40.30.170:FF:000010">
    <property type="entry name" value="Efflux RND transporter periplasmic adaptor subunit"/>
    <property type="match status" value="1"/>
</dbReference>
<dbReference type="InterPro" id="IPR058791">
    <property type="entry name" value="3HB_CusB"/>
</dbReference>
<gene>
    <name evidence="12" type="ordered locus">PB2503_00155</name>
</gene>
<sequence length="550" mass="58669">MKHLILILIVLFAGAAHAQETETYTCPMHPHYISMDADGVCPICGMDLVPVSEAPLVDGGDQAGIAVSPAMIQTMGVRTAPAEVVSFARQVRAFGRVEPSTRAETVAASRVEGWIEDLAVTAEGDRVEAGDLLYRVYSPDLIGAQQDYLAALRSGAGGRIEAAAQRLRSLGMQDGVIATLREGRAVIERMPVTAEEDGVVSALSVREGTYVTPGDVILRLQRYDEVWIIASVAEQDLPLIAEGTPATVTVSAAAVPEREATVDYVYPTIDPETRTGRVRIVLSNDDQALRTGAYADVTFAVDDRPRLSVPSEAILRDSRGAHVVMALGGGRFAPRPVQTGLSALGQTEIVAGLEPGEEIVTSGQFLLDSEASLREGFSKMGGGLGPEVPLSDLPMTDETLAMVDHFVDAALYFHEALVDGYAVQPSFLDPTLGVGETLRARYANTRLSPIILHAEGAVRAAQEAGGPAELADALSDLMEGLRPWLLEGAPQHYADEGLTLFRAGEDRLWVQEGSQPANPYGDGDAERIVWPDVMAMDDASDRPAMAGHNH</sequence>
<evidence type="ECO:0000256" key="1">
    <source>
        <dbReference type="ARBA" id="ARBA00009477"/>
    </source>
</evidence>
<reference evidence="13" key="1">
    <citation type="submission" date="2010-08" db="EMBL/GenBank/DDBJ databases">
        <title>Genome sequence of Parvularcula bermudensis HTCC2503.</title>
        <authorList>
            <person name="Kang D.-M."/>
            <person name="Oh H.-M."/>
            <person name="Cho J.-C."/>
        </authorList>
    </citation>
    <scope>NUCLEOTIDE SEQUENCE [LARGE SCALE GENOMIC DNA]</scope>
    <source>
        <strain evidence="13">ATCC BAA-594 / HTCC2503 / KCTC 12087</strain>
    </source>
</reference>
<dbReference type="InterPro" id="IPR058790">
    <property type="entry name" value="BSH_CusB"/>
</dbReference>
<dbReference type="GO" id="GO:0030288">
    <property type="term" value="C:outer membrane-bounded periplasmic space"/>
    <property type="evidence" value="ECO:0007669"/>
    <property type="project" value="TreeGrafter"/>
</dbReference>
<comment type="function">
    <text evidence="5">CzcA and CzcB together would act in zinc efflux nearly as effectively as the complete czc efflux system (CzcABC). The CzcB protein is thought to funnel zinc cations to the CzcA transport protein.</text>
</comment>
<dbReference type="FunFam" id="2.40.420.20:FF:000006">
    <property type="entry name" value="RND family efflux transporter MFP subunit"/>
    <property type="match status" value="1"/>
</dbReference>
<dbReference type="HOGENOM" id="CLU_018816_13_1_5"/>
<dbReference type="InterPro" id="IPR045800">
    <property type="entry name" value="HMBD"/>
</dbReference>
<keyword evidence="2" id="KW-0813">Transport</keyword>
<dbReference type="GO" id="GO:0016020">
    <property type="term" value="C:membrane"/>
    <property type="evidence" value="ECO:0007669"/>
    <property type="project" value="InterPro"/>
</dbReference>
<dbReference type="RefSeq" id="WP_013301774.1">
    <property type="nucleotide sequence ID" value="NC_014414.1"/>
</dbReference>
<dbReference type="Gene3D" id="2.40.50.100">
    <property type="match status" value="1"/>
</dbReference>
<organism evidence="12 13">
    <name type="scientific">Parvularcula bermudensis (strain ATCC BAA-594 / HTCC2503 / KCTC 12087)</name>
    <dbReference type="NCBI Taxonomy" id="314260"/>
    <lineage>
        <taxon>Bacteria</taxon>
        <taxon>Pseudomonadati</taxon>
        <taxon>Pseudomonadota</taxon>
        <taxon>Alphaproteobacteria</taxon>
        <taxon>Parvularculales</taxon>
        <taxon>Parvularculaceae</taxon>
        <taxon>Parvularcula</taxon>
    </lineage>
</organism>
<dbReference type="AlphaFoldDB" id="E0THY9"/>
<feature type="domain" description="CusB-like three alpha-helical bundle" evidence="8">
    <location>
        <begin position="140"/>
        <end position="185"/>
    </location>
</feature>
<evidence type="ECO:0000259" key="10">
    <source>
        <dbReference type="Pfam" id="PF25954"/>
    </source>
</evidence>
<evidence type="ECO:0000313" key="12">
    <source>
        <dbReference type="EMBL" id="ADM10800.1"/>
    </source>
</evidence>
<dbReference type="STRING" id="314260.PB2503_00155"/>
<dbReference type="InterPro" id="IPR058792">
    <property type="entry name" value="Beta-barrel_RND_2"/>
</dbReference>
<evidence type="ECO:0000313" key="13">
    <source>
        <dbReference type="Proteomes" id="UP000001302"/>
    </source>
</evidence>
<dbReference type="InterPro" id="IPR006143">
    <property type="entry name" value="RND_pump_MFP"/>
</dbReference>
<evidence type="ECO:0000256" key="3">
    <source>
        <dbReference type="ARBA" id="ARBA00022833"/>
    </source>
</evidence>
<dbReference type="Proteomes" id="UP000001302">
    <property type="component" value="Chromosome"/>
</dbReference>
<dbReference type="KEGG" id="pbr:PB2503_00155"/>
<dbReference type="GO" id="GO:0046686">
    <property type="term" value="P:response to cadmium ion"/>
    <property type="evidence" value="ECO:0007669"/>
    <property type="project" value="UniProtKB-KW"/>
</dbReference>
<name>E0THY9_PARBH</name>
<dbReference type="NCBIfam" id="TIGR01730">
    <property type="entry name" value="RND_mfp"/>
    <property type="match status" value="1"/>
</dbReference>
<feature type="chain" id="PRO_5003140685" evidence="6">
    <location>
        <begin position="19"/>
        <end position="550"/>
    </location>
</feature>